<dbReference type="AlphaFoldDB" id="A0A183HJ08"/>
<organism evidence="3">
    <name type="scientific">Onchocerca flexuosa</name>
    <dbReference type="NCBI Taxonomy" id="387005"/>
    <lineage>
        <taxon>Eukaryota</taxon>
        <taxon>Metazoa</taxon>
        <taxon>Ecdysozoa</taxon>
        <taxon>Nematoda</taxon>
        <taxon>Chromadorea</taxon>
        <taxon>Rhabditida</taxon>
        <taxon>Spirurina</taxon>
        <taxon>Spiruromorpha</taxon>
        <taxon>Filarioidea</taxon>
        <taxon>Onchocercidae</taxon>
        <taxon>Onchocerca</taxon>
    </lineage>
</organism>
<evidence type="ECO:0000313" key="3">
    <source>
        <dbReference type="WBParaSite" id="OFLC_0000746901-mRNA-1"/>
    </source>
</evidence>
<reference evidence="1 2" key="2">
    <citation type="submission" date="2018-11" db="EMBL/GenBank/DDBJ databases">
        <authorList>
            <consortium name="Pathogen Informatics"/>
        </authorList>
    </citation>
    <scope>NUCLEOTIDE SEQUENCE [LARGE SCALE GENOMIC DNA]</scope>
</reference>
<proteinExistence type="predicted"/>
<protein>
    <submittedName>
        <fullName evidence="3">Ovule protein</fullName>
    </submittedName>
</protein>
<dbReference type="EMBL" id="UZAJ01007824">
    <property type="protein sequence ID" value="VDO51144.1"/>
    <property type="molecule type" value="Genomic_DNA"/>
</dbReference>
<dbReference type="WBParaSite" id="OFLC_0000746901-mRNA-1">
    <property type="protein sequence ID" value="OFLC_0000746901-mRNA-1"/>
    <property type="gene ID" value="OFLC_0000746901"/>
</dbReference>
<gene>
    <name evidence="1" type="ORF">OFLC_LOCUS7470</name>
</gene>
<name>A0A183HJ08_9BILA</name>
<accession>A0A183HJ08</accession>
<reference evidence="3" key="1">
    <citation type="submission" date="2016-06" db="UniProtKB">
        <authorList>
            <consortium name="WormBaseParasite"/>
        </authorList>
    </citation>
    <scope>IDENTIFICATION</scope>
</reference>
<dbReference type="Proteomes" id="UP000267606">
    <property type="component" value="Unassembled WGS sequence"/>
</dbReference>
<keyword evidence="2" id="KW-1185">Reference proteome</keyword>
<evidence type="ECO:0000313" key="1">
    <source>
        <dbReference type="EMBL" id="VDO51144.1"/>
    </source>
</evidence>
<sequence>MLPLTGRQDSLLFSQIISSSVVCLFQRNRREEKREIGIESKISESVIVIGAVMEAVGVVDEWLYTV</sequence>
<evidence type="ECO:0000313" key="2">
    <source>
        <dbReference type="Proteomes" id="UP000267606"/>
    </source>
</evidence>